<dbReference type="OrthoDB" id="2379186at2759"/>
<dbReference type="KEGG" id="more:E1B28_007161"/>
<evidence type="ECO:0000313" key="1">
    <source>
        <dbReference type="EMBL" id="KAG7093486.1"/>
    </source>
</evidence>
<accession>A0A9P7S2F4</accession>
<proteinExistence type="predicted"/>
<protein>
    <recommendedName>
        <fullName evidence="3">Protein kinase domain-containing protein</fullName>
    </recommendedName>
</protein>
<reference evidence="1" key="1">
    <citation type="journal article" date="2021" name="Genome Biol. Evol.">
        <title>The assembled and annotated genome of the fairy-ring fungus Marasmius oreades.</title>
        <authorList>
            <person name="Hiltunen M."/>
            <person name="Ament-Velasquez S.L."/>
            <person name="Johannesson H."/>
        </authorList>
    </citation>
    <scope>NUCLEOTIDE SEQUENCE</scope>
    <source>
        <strain evidence="1">03SP1</strain>
    </source>
</reference>
<dbReference type="RefSeq" id="XP_043009956.1">
    <property type="nucleotide sequence ID" value="XM_043151875.1"/>
</dbReference>
<dbReference type="AlphaFoldDB" id="A0A9P7S2F4"/>
<comment type="caution">
    <text evidence="1">The sequence shown here is derived from an EMBL/GenBank/DDBJ whole genome shotgun (WGS) entry which is preliminary data.</text>
</comment>
<dbReference type="SUPFAM" id="SSF56112">
    <property type="entry name" value="Protein kinase-like (PK-like)"/>
    <property type="match status" value="1"/>
</dbReference>
<dbReference type="GeneID" id="66076237"/>
<dbReference type="Proteomes" id="UP001049176">
    <property type="component" value="Chromosome 4"/>
</dbReference>
<evidence type="ECO:0008006" key="3">
    <source>
        <dbReference type="Google" id="ProtNLM"/>
    </source>
</evidence>
<gene>
    <name evidence="1" type="ORF">E1B28_007161</name>
</gene>
<keyword evidence="2" id="KW-1185">Reference proteome</keyword>
<name>A0A9P7S2F4_9AGAR</name>
<organism evidence="1 2">
    <name type="scientific">Marasmius oreades</name>
    <name type="common">fairy-ring Marasmius</name>
    <dbReference type="NCBI Taxonomy" id="181124"/>
    <lineage>
        <taxon>Eukaryota</taxon>
        <taxon>Fungi</taxon>
        <taxon>Dikarya</taxon>
        <taxon>Basidiomycota</taxon>
        <taxon>Agaricomycotina</taxon>
        <taxon>Agaricomycetes</taxon>
        <taxon>Agaricomycetidae</taxon>
        <taxon>Agaricales</taxon>
        <taxon>Marasmiineae</taxon>
        <taxon>Marasmiaceae</taxon>
        <taxon>Marasmius</taxon>
    </lineage>
</organism>
<dbReference type="Gene3D" id="1.10.510.10">
    <property type="entry name" value="Transferase(Phosphotransferase) domain 1"/>
    <property type="match status" value="1"/>
</dbReference>
<evidence type="ECO:0000313" key="2">
    <source>
        <dbReference type="Proteomes" id="UP001049176"/>
    </source>
</evidence>
<sequence>MNILHPLLNCLGQPTWIRNSNQSTDTGSYLPNLGILMRQTCTFRGEEKGPLFSGKHPRVELIEKTRWVYDPAPYVLGYYAVGANVTIVAIHPCADKQGVVVTDIVSEDLSRRKGRIRNIVRMIRLAKVLRAIDCTGVGRDMDVDMFPLIRENGQLIEFSTKKIRKHYPSANQARISFLKTIYGHLETKRVPNVDHLTKVKISDDHCYVELEPRGTDSAASSTKDVRNAVFSILTALKVLHAPEPQIFHRDIRWPNVMGRRNNPD</sequence>
<dbReference type="EMBL" id="CM032184">
    <property type="protein sequence ID" value="KAG7093486.1"/>
    <property type="molecule type" value="Genomic_DNA"/>
</dbReference>
<dbReference type="InterPro" id="IPR011009">
    <property type="entry name" value="Kinase-like_dom_sf"/>
</dbReference>